<dbReference type="AlphaFoldDB" id="A0A7M5WJT0"/>
<dbReference type="SUPFAM" id="SSF56219">
    <property type="entry name" value="DNase I-like"/>
    <property type="match status" value="1"/>
</dbReference>
<organism evidence="12 13">
    <name type="scientific">Clytia hemisphaerica</name>
    <dbReference type="NCBI Taxonomy" id="252671"/>
    <lineage>
        <taxon>Eukaryota</taxon>
        <taxon>Metazoa</taxon>
        <taxon>Cnidaria</taxon>
        <taxon>Hydrozoa</taxon>
        <taxon>Hydroidolina</taxon>
        <taxon>Leptothecata</taxon>
        <taxon>Obeliida</taxon>
        <taxon>Clytiidae</taxon>
        <taxon>Clytia</taxon>
    </lineage>
</organism>
<dbReference type="InterPro" id="IPR051547">
    <property type="entry name" value="TDP2-like"/>
</dbReference>
<dbReference type="Gene3D" id="3.60.10.10">
    <property type="entry name" value="Endonuclease/exonuclease/phosphatase"/>
    <property type="match status" value="1"/>
</dbReference>
<evidence type="ECO:0000256" key="10">
    <source>
        <dbReference type="ARBA" id="ARBA00023242"/>
    </source>
</evidence>
<keyword evidence="6" id="KW-0227">DNA damage</keyword>
<feature type="region of interest" description="Disordered" evidence="11">
    <location>
        <begin position="1"/>
        <end position="118"/>
    </location>
</feature>
<evidence type="ECO:0000313" key="12">
    <source>
        <dbReference type="EnsemblMetazoa" id="CLYHEMP005580.1"/>
    </source>
</evidence>
<evidence type="ECO:0000256" key="3">
    <source>
        <dbReference type="ARBA" id="ARBA00004123"/>
    </source>
</evidence>
<dbReference type="OrthoDB" id="9975959at2759"/>
<dbReference type="GO" id="GO:0006302">
    <property type="term" value="P:double-strand break repair"/>
    <property type="evidence" value="ECO:0007669"/>
    <property type="project" value="TreeGrafter"/>
</dbReference>
<dbReference type="GO" id="GO:0004518">
    <property type="term" value="F:nuclease activity"/>
    <property type="evidence" value="ECO:0007669"/>
    <property type="project" value="UniProtKB-KW"/>
</dbReference>
<keyword evidence="4" id="KW-0540">Nuclease</keyword>
<comment type="cofactor">
    <cofactor evidence="2">
        <name>Mg(2+)</name>
        <dbReference type="ChEBI" id="CHEBI:18420"/>
    </cofactor>
</comment>
<dbReference type="GO" id="GO:0070260">
    <property type="term" value="F:5'-tyrosyl-DNA phosphodiesterase activity"/>
    <property type="evidence" value="ECO:0007669"/>
    <property type="project" value="TreeGrafter"/>
</dbReference>
<dbReference type="InterPro" id="IPR036691">
    <property type="entry name" value="Endo/exonu/phosph_ase_sf"/>
</dbReference>
<feature type="compositionally biased region" description="Basic and acidic residues" evidence="11">
    <location>
        <begin position="70"/>
        <end position="84"/>
    </location>
</feature>
<evidence type="ECO:0000256" key="1">
    <source>
        <dbReference type="ARBA" id="ARBA00001936"/>
    </source>
</evidence>
<keyword evidence="10" id="KW-0539">Nucleus</keyword>
<evidence type="ECO:0000256" key="2">
    <source>
        <dbReference type="ARBA" id="ARBA00001946"/>
    </source>
</evidence>
<comment type="subcellular location">
    <subcellularLocation>
        <location evidence="3">Nucleus</location>
    </subcellularLocation>
</comment>
<dbReference type="GO" id="GO:0005737">
    <property type="term" value="C:cytoplasm"/>
    <property type="evidence" value="ECO:0007669"/>
    <property type="project" value="TreeGrafter"/>
</dbReference>
<keyword evidence="8" id="KW-0460">Magnesium</keyword>
<evidence type="ECO:0000256" key="6">
    <source>
        <dbReference type="ARBA" id="ARBA00022763"/>
    </source>
</evidence>
<accession>A0A7M5WJT0</accession>
<evidence type="ECO:0000256" key="5">
    <source>
        <dbReference type="ARBA" id="ARBA00022723"/>
    </source>
</evidence>
<dbReference type="PANTHER" id="PTHR15822">
    <property type="entry name" value="TRAF AND TNF RECEPTOR-ASSOCIATED PROTEIN"/>
    <property type="match status" value="1"/>
</dbReference>
<dbReference type="GO" id="GO:0003697">
    <property type="term" value="F:single-stranded DNA binding"/>
    <property type="evidence" value="ECO:0007669"/>
    <property type="project" value="TreeGrafter"/>
</dbReference>
<evidence type="ECO:0000256" key="9">
    <source>
        <dbReference type="ARBA" id="ARBA00023204"/>
    </source>
</evidence>
<reference evidence="12" key="1">
    <citation type="submission" date="2021-01" db="UniProtKB">
        <authorList>
            <consortium name="EnsemblMetazoa"/>
        </authorList>
    </citation>
    <scope>IDENTIFICATION</scope>
</reference>
<dbReference type="EnsemblMetazoa" id="CLYHEMT005580.1">
    <property type="protein sequence ID" value="CLYHEMP005580.1"/>
    <property type="gene ID" value="CLYHEMG005580"/>
</dbReference>
<protein>
    <submittedName>
        <fullName evidence="12">Uncharacterized protein</fullName>
    </submittedName>
</protein>
<evidence type="ECO:0000256" key="11">
    <source>
        <dbReference type="SAM" id="MobiDB-lite"/>
    </source>
</evidence>
<evidence type="ECO:0000256" key="4">
    <source>
        <dbReference type="ARBA" id="ARBA00022722"/>
    </source>
</evidence>
<evidence type="ECO:0000313" key="13">
    <source>
        <dbReference type="Proteomes" id="UP000594262"/>
    </source>
</evidence>
<dbReference type="CDD" id="cd09080">
    <property type="entry name" value="TDP2"/>
    <property type="match status" value="1"/>
</dbReference>
<evidence type="ECO:0000256" key="7">
    <source>
        <dbReference type="ARBA" id="ARBA00022801"/>
    </source>
</evidence>
<dbReference type="GO" id="GO:0046872">
    <property type="term" value="F:metal ion binding"/>
    <property type="evidence" value="ECO:0007669"/>
    <property type="project" value="UniProtKB-KW"/>
</dbReference>
<dbReference type="GO" id="GO:0016605">
    <property type="term" value="C:PML body"/>
    <property type="evidence" value="ECO:0007669"/>
    <property type="project" value="TreeGrafter"/>
</dbReference>
<comment type="cofactor">
    <cofactor evidence="1">
        <name>Mn(2+)</name>
        <dbReference type="ChEBI" id="CHEBI:29035"/>
    </cofactor>
</comment>
<sequence length="373" mass="42342">MALPTSSTAKRKQREVIVLSDDDNDDDVITKQPVTKKTKAKNNDGDDLTHLLNDQSDDIIAKQPVPKKAKTNDSGKDDLTHLLNDDDDDLAFHEIPTADDGASSNDTTPEAPPQEGPKEFTVLSWNIDGLEDEYLMERFQGALKDILKKLPTIVMLQEVVYEHYLNLILILSSVYEVRSLMQNGYFNVILFLKKSHVEIIGELDGKFFPSSQMQRHYLSQNIHIYGKNITVMTSHLESLKESAAERQKQLKQCFQMMTDSPCDTNFIFAGDLNMRAEDLKKIGGIPPKITDAWETAGEDPNSKFTWDLELNDNKKFGGNRKPRARFDRMYFKRAQSNPMQCIGFELIGLERLSCGMFPSDHFGILSKFILPDD</sequence>
<proteinExistence type="predicted"/>
<keyword evidence="9" id="KW-0234">DNA repair</keyword>
<keyword evidence="5" id="KW-0479">Metal-binding</keyword>
<keyword evidence="13" id="KW-1185">Reference proteome</keyword>
<evidence type="ECO:0000256" key="8">
    <source>
        <dbReference type="ARBA" id="ARBA00022842"/>
    </source>
</evidence>
<name>A0A7M5WJT0_9CNID</name>
<dbReference type="PANTHER" id="PTHR15822:SF4">
    <property type="entry name" value="TYROSYL-DNA PHOSPHODIESTERASE 2"/>
    <property type="match status" value="1"/>
</dbReference>
<keyword evidence="7" id="KW-0378">Hydrolase</keyword>
<dbReference type="Proteomes" id="UP000594262">
    <property type="component" value="Unplaced"/>
</dbReference>